<reference evidence="2 3" key="1">
    <citation type="submission" date="2019-02" db="EMBL/GenBank/DDBJ databases">
        <title>Deep-cultivation of Planctomycetes and their phenomic and genomic characterization uncovers novel biology.</title>
        <authorList>
            <person name="Wiegand S."/>
            <person name="Jogler M."/>
            <person name="Boedeker C."/>
            <person name="Pinto D."/>
            <person name="Vollmers J."/>
            <person name="Rivas-Marin E."/>
            <person name="Kohn T."/>
            <person name="Peeters S.H."/>
            <person name="Heuer A."/>
            <person name="Rast P."/>
            <person name="Oberbeckmann S."/>
            <person name="Bunk B."/>
            <person name="Jeske O."/>
            <person name="Meyerdierks A."/>
            <person name="Storesund J.E."/>
            <person name="Kallscheuer N."/>
            <person name="Luecker S."/>
            <person name="Lage O.M."/>
            <person name="Pohl T."/>
            <person name="Merkel B.J."/>
            <person name="Hornburger P."/>
            <person name="Mueller R.-W."/>
            <person name="Bruemmer F."/>
            <person name="Labrenz M."/>
            <person name="Spormann A.M."/>
            <person name="Op Den Camp H."/>
            <person name="Overmann J."/>
            <person name="Amann R."/>
            <person name="Jetten M.S.M."/>
            <person name="Mascher T."/>
            <person name="Medema M.H."/>
            <person name="Devos D.P."/>
            <person name="Kaster A.-K."/>
            <person name="Ovreas L."/>
            <person name="Rohde M."/>
            <person name="Galperin M.Y."/>
            <person name="Jogler C."/>
        </authorList>
    </citation>
    <scope>NUCLEOTIDE SEQUENCE [LARGE SCALE GENOMIC DNA]</scope>
    <source>
        <strain evidence="2 3">Pla52n</strain>
    </source>
</reference>
<organism evidence="2 3">
    <name type="scientific">Stieleria varia</name>
    <dbReference type="NCBI Taxonomy" id="2528005"/>
    <lineage>
        <taxon>Bacteria</taxon>
        <taxon>Pseudomonadati</taxon>
        <taxon>Planctomycetota</taxon>
        <taxon>Planctomycetia</taxon>
        <taxon>Pirellulales</taxon>
        <taxon>Pirellulaceae</taxon>
        <taxon>Stieleria</taxon>
    </lineage>
</organism>
<comment type="caution">
    <text evidence="2">The sequence shown here is derived from an EMBL/GenBank/DDBJ whole genome shotgun (WGS) entry which is preliminary data.</text>
</comment>
<evidence type="ECO:0000313" key="2">
    <source>
        <dbReference type="EMBL" id="TWT89609.1"/>
    </source>
</evidence>
<sequence>MVRRHCIVKRATTAVLPWTIVRFPDGNDKAPLHRKTINRVIGDCVDDSKLQESGGYRICQAAAFHQLMTLSDIYRRNDDRSATGNDRYQSANVFLDQEIQSVLLPHQKQNQEPSVANKLRCPER</sequence>
<dbReference type="Proteomes" id="UP000320176">
    <property type="component" value="Unassembled WGS sequence"/>
</dbReference>
<evidence type="ECO:0000256" key="1">
    <source>
        <dbReference type="SAM" id="MobiDB-lite"/>
    </source>
</evidence>
<name>A0A5C5ZQ56_9BACT</name>
<keyword evidence="3" id="KW-1185">Reference proteome</keyword>
<dbReference type="EMBL" id="SJPN01000020">
    <property type="protein sequence ID" value="TWT89609.1"/>
    <property type="molecule type" value="Genomic_DNA"/>
</dbReference>
<proteinExistence type="predicted"/>
<protein>
    <submittedName>
        <fullName evidence="2">Uncharacterized protein</fullName>
    </submittedName>
</protein>
<feature type="region of interest" description="Disordered" evidence="1">
    <location>
        <begin position="105"/>
        <end position="124"/>
    </location>
</feature>
<gene>
    <name evidence="2" type="ORF">Pla52n_67370</name>
</gene>
<dbReference type="AlphaFoldDB" id="A0A5C5ZQ56"/>
<evidence type="ECO:0000313" key="3">
    <source>
        <dbReference type="Proteomes" id="UP000320176"/>
    </source>
</evidence>
<accession>A0A5C5ZQ56</accession>